<accession>A0ACB8SVX7</accession>
<proteinExistence type="predicted"/>
<gene>
    <name evidence="1" type="ORF">BV25DRAFT_1908395</name>
</gene>
<reference evidence="1" key="1">
    <citation type="submission" date="2021-03" db="EMBL/GenBank/DDBJ databases">
        <authorList>
            <consortium name="DOE Joint Genome Institute"/>
            <person name="Ahrendt S."/>
            <person name="Looney B.P."/>
            <person name="Miyauchi S."/>
            <person name="Morin E."/>
            <person name="Drula E."/>
            <person name="Courty P.E."/>
            <person name="Chicoki N."/>
            <person name="Fauchery L."/>
            <person name="Kohler A."/>
            <person name="Kuo A."/>
            <person name="Labutti K."/>
            <person name="Pangilinan J."/>
            <person name="Lipzen A."/>
            <person name="Riley R."/>
            <person name="Andreopoulos W."/>
            <person name="He G."/>
            <person name="Johnson J."/>
            <person name="Barry K.W."/>
            <person name="Grigoriev I.V."/>
            <person name="Nagy L."/>
            <person name="Hibbett D."/>
            <person name="Henrissat B."/>
            <person name="Matheny P.B."/>
            <person name="Labbe J."/>
            <person name="Martin F."/>
        </authorList>
    </citation>
    <scope>NUCLEOTIDE SEQUENCE</scope>
    <source>
        <strain evidence="1">HHB10654</strain>
    </source>
</reference>
<name>A0ACB8SVX7_9AGAM</name>
<evidence type="ECO:0000313" key="2">
    <source>
        <dbReference type="Proteomes" id="UP000814140"/>
    </source>
</evidence>
<organism evidence="1 2">
    <name type="scientific">Artomyces pyxidatus</name>
    <dbReference type="NCBI Taxonomy" id="48021"/>
    <lineage>
        <taxon>Eukaryota</taxon>
        <taxon>Fungi</taxon>
        <taxon>Dikarya</taxon>
        <taxon>Basidiomycota</taxon>
        <taxon>Agaricomycotina</taxon>
        <taxon>Agaricomycetes</taxon>
        <taxon>Russulales</taxon>
        <taxon>Auriscalpiaceae</taxon>
        <taxon>Artomyces</taxon>
    </lineage>
</organism>
<evidence type="ECO:0000313" key="1">
    <source>
        <dbReference type="EMBL" id="KAI0060347.1"/>
    </source>
</evidence>
<keyword evidence="2" id="KW-1185">Reference proteome</keyword>
<protein>
    <submittedName>
        <fullName evidence="1">Uncharacterized protein</fullName>
    </submittedName>
</protein>
<sequence length="413" mass="45187">MLHASTIFTHNPSSILTYLKHLPPELASHPLLFTLSSNTPQRSLSPLVSALTAVSTVDNVGCLSAAFPERQASSRQRIACSLAFFDKHTATLFRSTIRGRAETQVGRWHAMRKKEDARQLDSDHELEGEVKWEDVWSRSEREDELPPELRDLSKDNVQAVISLTDNASQGLTNALRAFPQATKLGLVASSTPFVTGRPCTLLRNADVYSSGAVGVAVTAGQRLSQRTAFPGLKPITPQMTVTLSEGNLVNELDGINPIRTLMTAIQNSGITGDAAKDDDFYLSVLQDGKPSQVYHILSGGPSRGTMALESDRAPVEGTRVQICHRSSHKPIYLPSSLSQPGHKTLAFMKSPADRFDHSVDWAEEHVEDDIRVLKDTFLGLSENGFILSRYQNGMAEPSWKCMVTAGLASLAWP</sequence>
<dbReference type="EMBL" id="MU277219">
    <property type="protein sequence ID" value="KAI0060347.1"/>
    <property type="molecule type" value="Genomic_DNA"/>
</dbReference>
<reference evidence="1" key="2">
    <citation type="journal article" date="2022" name="New Phytol.">
        <title>Evolutionary transition to the ectomycorrhizal habit in the genomes of a hyperdiverse lineage of mushroom-forming fungi.</title>
        <authorList>
            <person name="Looney B."/>
            <person name="Miyauchi S."/>
            <person name="Morin E."/>
            <person name="Drula E."/>
            <person name="Courty P.E."/>
            <person name="Kohler A."/>
            <person name="Kuo A."/>
            <person name="LaButti K."/>
            <person name="Pangilinan J."/>
            <person name="Lipzen A."/>
            <person name="Riley R."/>
            <person name="Andreopoulos W."/>
            <person name="He G."/>
            <person name="Johnson J."/>
            <person name="Nolan M."/>
            <person name="Tritt A."/>
            <person name="Barry K.W."/>
            <person name="Grigoriev I.V."/>
            <person name="Nagy L.G."/>
            <person name="Hibbett D."/>
            <person name="Henrissat B."/>
            <person name="Matheny P.B."/>
            <person name="Labbe J."/>
            <person name="Martin F.M."/>
        </authorList>
    </citation>
    <scope>NUCLEOTIDE SEQUENCE</scope>
    <source>
        <strain evidence="1">HHB10654</strain>
    </source>
</reference>
<comment type="caution">
    <text evidence="1">The sequence shown here is derived from an EMBL/GenBank/DDBJ whole genome shotgun (WGS) entry which is preliminary data.</text>
</comment>
<dbReference type="Proteomes" id="UP000814140">
    <property type="component" value="Unassembled WGS sequence"/>
</dbReference>